<dbReference type="InterPro" id="IPR002550">
    <property type="entry name" value="CNNM"/>
</dbReference>
<dbReference type="InterPro" id="IPR046342">
    <property type="entry name" value="CBS_dom_sf"/>
</dbReference>
<sequence>MNLAPAIAATCGLLAVNAYFVAAEFAVMGSRRSRIEPLADNGKKSAKTVLYALEHVTLMLATCQLGVTIASVALGAVAEPAIAHSIDGPLERLGVPLSMTHPIAIVIALAIVVFAHVVIGEMVPKNLAVTNPETTALILGPPLVFISKIFYPVVASMNWVSNHVIRLFGFEPKNEVASAFTADEVASIVEVSKAAGVLDADVGLISSAIEFSEQTARELMIKEEDLETVPDSLTPHELEDRVAHTGYSRFPVVASNGVLIGYVHVKDILDISPDKRFDPIPGWKIRRLVIVDPDDEIETAMRVMQKAGAHMAEVNLKDGSQGVIFLEDVLEELIGEVRDAMQR</sequence>
<dbReference type="PROSITE" id="PS51846">
    <property type="entry name" value="CNNM"/>
    <property type="match status" value="1"/>
</dbReference>
<dbReference type="PANTHER" id="PTHR43099:SF5">
    <property type="entry name" value="HLYC_CORC FAMILY TRANSPORTER"/>
    <property type="match status" value="1"/>
</dbReference>
<dbReference type="SMART" id="SM00116">
    <property type="entry name" value="CBS"/>
    <property type="match status" value="2"/>
</dbReference>
<feature type="domain" description="CBS" evidence="10">
    <location>
        <begin position="220"/>
        <end position="279"/>
    </location>
</feature>
<feature type="transmembrane region" description="Helical" evidence="9">
    <location>
        <begin position="49"/>
        <end position="78"/>
    </location>
</feature>
<protein>
    <submittedName>
        <fullName evidence="12">Hemolysin, contains CBS domains</fullName>
    </submittedName>
</protein>
<keyword evidence="3 8" id="KW-0812">Transmembrane</keyword>
<name>A0A1H2LA75_9ACTO</name>
<evidence type="ECO:0000256" key="4">
    <source>
        <dbReference type="ARBA" id="ARBA00022737"/>
    </source>
</evidence>
<dbReference type="Pfam" id="PF00571">
    <property type="entry name" value="CBS"/>
    <property type="match status" value="1"/>
</dbReference>
<feature type="domain" description="CNNM transmembrane" evidence="11">
    <location>
        <begin position="1"/>
        <end position="202"/>
    </location>
</feature>
<dbReference type="GO" id="GO:0005886">
    <property type="term" value="C:plasma membrane"/>
    <property type="evidence" value="ECO:0007669"/>
    <property type="project" value="UniProtKB-SubCell"/>
</dbReference>
<dbReference type="InterPro" id="IPR044751">
    <property type="entry name" value="Ion_transp-like_CBS"/>
</dbReference>
<feature type="transmembrane region" description="Helical" evidence="9">
    <location>
        <begin position="98"/>
        <end position="119"/>
    </location>
</feature>
<dbReference type="OrthoDB" id="110231at2"/>
<evidence type="ECO:0000256" key="1">
    <source>
        <dbReference type="ARBA" id="ARBA00004651"/>
    </source>
</evidence>
<evidence type="ECO:0000256" key="3">
    <source>
        <dbReference type="ARBA" id="ARBA00022692"/>
    </source>
</evidence>
<evidence type="ECO:0000256" key="2">
    <source>
        <dbReference type="ARBA" id="ARBA00022475"/>
    </source>
</evidence>
<dbReference type="Gene3D" id="3.10.580.10">
    <property type="entry name" value="CBS-domain"/>
    <property type="match status" value="1"/>
</dbReference>
<organism evidence="12 13">
    <name type="scientific">Arcanobacterium phocae</name>
    <dbReference type="NCBI Taxonomy" id="131112"/>
    <lineage>
        <taxon>Bacteria</taxon>
        <taxon>Bacillati</taxon>
        <taxon>Actinomycetota</taxon>
        <taxon>Actinomycetes</taxon>
        <taxon>Actinomycetales</taxon>
        <taxon>Actinomycetaceae</taxon>
        <taxon>Arcanobacterium</taxon>
    </lineage>
</organism>
<dbReference type="CDD" id="cd04590">
    <property type="entry name" value="CBS_pair_CorC_HlyC_assoc"/>
    <property type="match status" value="1"/>
</dbReference>
<proteinExistence type="predicted"/>
<keyword evidence="7" id="KW-0129">CBS domain</keyword>
<dbReference type="GeneID" id="65343858"/>
<evidence type="ECO:0000313" key="13">
    <source>
        <dbReference type="Proteomes" id="UP000214355"/>
    </source>
</evidence>
<gene>
    <name evidence="12" type="ORF">SAMN04489737_0097</name>
</gene>
<keyword evidence="13" id="KW-1185">Reference proteome</keyword>
<keyword evidence="6 8" id="KW-0472">Membrane</keyword>
<dbReference type="InterPro" id="IPR000644">
    <property type="entry name" value="CBS_dom"/>
</dbReference>
<dbReference type="Proteomes" id="UP000214355">
    <property type="component" value="Chromosome I"/>
</dbReference>
<dbReference type="SUPFAM" id="SSF54631">
    <property type="entry name" value="CBS-domain pair"/>
    <property type="match status" value="1"/>
</dbReference>
<dbReference type="EMBL" id="LT629804">
    <property type="protein sequence ID" value="SDU77625.1"/>
    <property type="molecule type" value="Genomic_DNA"/>
</dbReference>
<dbReference type="AlphaFoldDB" id="A0A1H2LA75"/>
<evidence type="ECO:0000256" key="8">
    <source>
        <dbReference type="PROSITE-ProRule" id="PRU01193"/>
    </source>
</evidence>
<evidence type="ECO:0000259" key="10">
    <source>
        <dbReference type="PROSITE" id="PS51371"/>
    </source>
</evidence>
<feature type="transmembrane region" description="Helical" evidence="9">
    <location>
        <begin position="6"/>
        <end position="28"/>
    </location>
</feature>
<evidence type="ECO:0000256" key="5">
    <source>
        <dbReference type="ARBA" id="ARBA00022989"/>
    </source>
</evidence>
<dbReference type="Pfam" id="PF01595">
    <property type="entry name" value="CNNM"/>
    <property type="match status" value="1"/>
</dbReference>
<evidence type="ECO:0000256" key="9">
    <source>
        <dbReference type="SAM" id="Phobius"/>
    </source>
</evidence>
<accession>A0A1H2LA75</accession>
<keyword evidence="2" id="KW-1003">Cell membrane</keyword>
<dbReference type="RefSeq" id="WP_091278610.1">
    <property type="nucleotide sequence ID" value="NZ_JABAPK010000003.1"/>
</dbReference>
<evidence type="ECO:0000259" key="11">
    <source>
        <dbReference type="PROSITE" id="PS51846"/>
    </source>
</evidence>
<keyword evidence="4" id="KW-0677">Repeat</keyword>
<dbReference type="InterPro" id="IPR051676">
    <property type="entry name" value="UPF0053_domain"/>
</dbReference>
<reference evidence="13" key="1">
    <citation type="submission" date="2016-10" db="EMBL/GenBank/DDBJ databases">
        <authorList>
            <person name="Varghese N."/>
            <person name="Submissions S."/>
        </authorList>
    </citation>
    <scope>NUCLEOTIDE SEQUENCE [LARGE SCALE GENOMIC DNA]</scope>
    <source>
        <strain evidence="13">DSM 10002</strain>
    </source>
</reference>
<evidence type="ECO:0000256" key="6">
    <source>
        <dbReference type="ARBA" id="ARBA00023136"/>
    </source>
</evidence>
<dbReference type="STRING" id="131112.SAMN04489737_0097"/>
<evidence type="ECO:0000313" key="12">
    <source>
        <dbReference type="EMBL" id="SDU77625.1"/>
    </source>
</evidence>
<evidence type="ECO:0000256" key="7">
    <source>
        <dbReference type="PROSITE-ProRule" id="PRU00703"/>
    </source>
</evidence>
<dbReference type="PANTHER" id="PTHR43099">
    <property type="entry name" value="UPF0053 PROTEIN YRKA"/>
    <property type="match status" value="1"/>
</dbReference>
<dbReference type="PROSITE" id="PS51371">
    <property type="entry name" value="CBS"/>
    <property type="match status" value="1"/>
</dbReference>
<comment type="subcellular location">
    <subcellularLocation>
        <location evidence="1">Cell membrane</location>
        <topology evidence="1">Multi-pass membrane protein</topology>
    </subcellularLocation>
</comment>
<keyword evidence="5 8" id="KW-1133">Transmembrane helix</keyword>